<keyword evidence="1 2" id="KW-0129">CBS domain</keyword>
<protein>
    <recommendedName>
        <fullName evidence="3">CBS domain-containing protein</fullName>
    </recommendedName>
</protein>
<evidence type="ECO:0000256" key="2">
    <source>
        <dbReference type="PROSITE-ProRule" id="PRU00703"/>
    </source>
</evidence>
<dbReference type="Pfam" id="PF00571">
    <property type="entry name" value="CBS"/>
    <property type="match status" value="3"/>
</dbReference>
<dbReference type="PANTHER" id="PTHR43080:SF2">
    <property type="entry name" value="CBS DOMAIN-CONTAINING PROTEIN"/>
    <property type="match status" value="1"/>
</dbReference>
<reference evidence="4" key="1">
    <citation type="submission" date="2021-05" db="EMBL/GenBank/DDBJ databases">
        <title>The genome of the haptophyte Pavlova lutheri (Diacronema luteri, Pavlovales) - a model for lipid biosynthesis in eukaryotic algae.</title>
        <authorList>
            <person name="Hulatt C.J."/>
            <person name="Posewitz M.C."/>
        </authorList>
    </citation>
    <scope>NUCLEOTIDE SEQUENCE</scope>
    <source>
        <strain evidence="4">NIVA-4/92</strain>
    </source>
</reference>
<dbReference type="PROSITE" id="PS51371">
    <property type="entry name" value="CBS"/>
    <property type="match status" value="2"/>
</dbReference>
<accession>A0A8J6CD23</accession>
<evidence type="ECO:0000259" key="3">
    <source>
        <dbReference type="PROSITE" id="PS51371"/>
    </source>
</evidence>
<dbReference type="SUPFAM" id="SSF54631">
    <property type="entry name" value="CBS-domain pair"/>
    <property type="match status" value="2"/>
</dbReference>
<evidence type="ECO:0000256" key="1">
    <source>
        <dbReference type="ARBA" id="ARBA00023122"/>
    </source>
</evidence>
<dbReference type="Proteomes" id="UP000751190">
    <property type="component" value="Unassembled WGS sequence"/>
</dbReference>
<proteinExistence type="predicted"/>
<evidence type="ECO:0000313" key="5">
    <source>
        <dbReference type="Proteomes" id="UP000751190"/>
    </source>
</evidence>
<dbReference type="InterPro" id="IPR046342">
    <property type="entry name" value="CBS_dom_sf"/>
</dbReference>
<comment type="caution">
    <text evidence="4">The sequence shown here is derived from an EMBL/GenBank/DDBJ whole genome shotgun (WGS) entry which is preliminary data.</text>
</comment>
<feature type="domain" description="CBS" evidence="3">
    <location>
        <begin position="24"/>
        <end position="86"/>
    </location>
</feature>
<dbReference type="AlphaFoldDB" id="A0A8J6CD23"/>
<dbReference type="OrthoDB" id="418595at2759"/>
<dbReference type="Gene3D" id="3.10.580.10">
    <property type="entry name" value="CBS-domain"/>
    <property type="match status" value="2"/>
</dbReference>
<name>A0A8J6CD23_DIALT</name>
<dbReference type="EMBL" id="JAGTXO010000005">
    <property type="protein sequence ID" value="KAG8468159.1"/>
    <property type="molecule type" value="Genomic_DNA"/>
</dbReference>
<sequence>MPAATFPISPSLTVADVTPRLRKMKEAEMRARFEIDSGVSVAHAVKHLAKKRLTFVCVTDSAQGGRVIGMFSERDYLRYQVRAEASAFFSGMDATMEPVTRAMSAAERMLSLRAETTVHTALSMVQHKIWRHLPILDDNERLTAVLDIRELLQLFGGRTDHQPHTPGEPSAALAPGGHLRSVWHGKCVADILRTKRREKIVEGTSLELYLRTRAATHTIAASGTIERAAKQMARERLTFLVVVEEDARVKTTELYVPSPFEKNRVVGLVNERDFVRFGAEHDDGLGKHASTPVRAIMTPLDQIERVSITDSVSKCVDILIAKNVRHLPVIDGEHLFGVVSLRDVLRPMLPDARESVLAGAEHGHVSAVWRKAQPADAGGP</sequence>
<dbReference type="SMART" id="SM00116">
    <property type="entry name" value="CBS"/>
    <property type="match status" value="4"/>
</dbReference>
<feature type="domain" description="CBS" evidence="3">
    <location>
        <begin position="297"/>
        <end position="355"/>
    </location>
</feature>
<dbReference type="PANTHER" id="PTHR43080">
    <property type="entry name" value="CBS DOMAIN-CONTAINING PROTEIN CBSX3, MITOCHONDRIAL"/>
    <property type="match status" value="1"/>
</dbReference>
<organism evidence="4 5">
    <name type="scientific">Diacronema lutheri</name>
    <name type="common">Unicellular marine alga</name>
    <name type="synonym">Monochrysis lutheri</name>
    <dbReference type="NCBI Taxonomy" id="2081491"/>
    <lineage>
        <taxon>Eukaryota</taxon>
        <taxon>Haptista</taxon>
        <taxon>Haptophyta</taxon>
        <taxon>Pavlovophyceae</taxon>
        <taxon>Pavlovales</taxon>
        <taxon>Pavlovaceae</taxon>
        <taxon>Diacronema</taxon>
    </lineage>
</organism>
<dbReference type="InterPro" id="IPR051257">
    <property type="entry name" value="Diverse_CBS-Domain"/>
</dbReference>
<gene>
    <name evidence="4" type="ORF">KFE25_007211</name>
</gene>
<dbReference type="OMA" id="MDATMEP"/>
<keyword evidence="5" id="KW-1185">Reference proteome</keyword>
<evidence type="ECO:0000313" key="4">
    <source>
        <dbReference type="EMBL" id="KAG8468159.1"/>
    </source>
</evidence>
<dbReference type="InterPro" id="IPR000644">
    <property type="entry name" value="CBS_dom"/>
</dbReference>